<dbReference type="Proteomes" id="UP001501570">
    <property type="component" value="Unassembled WGS sequence"/>
</dbReference>
<evidence type="ECO:0000313" key="2">
    <source>
        <dbReference type="EMBL" id="GAA5199441.1"/>
    </source>
</evidence>
<gene>
    <name evidence="2" type="ORF">GCM10023322_75090</name>
</gene>
<comment type="caution">
    <text evidence="2">The sequence shown here is derived from an EMBL/GenBank/DDBJ whole genome shotgun (WGS) entry which is preliminary data.</text>
</comment>
<feature type="compositionally biased region" description="Pro residues" evidence="1">
    <location>
        <begin position="13"/>
        <end position="29"/>
    </location>
</feature>
<keyword evidence="3" id="KW-1185">Reference proteome</keyword>
<evidence type="ECO:0000313" key="3">
    <source>
        <dbReference type="Proteomes" id="UP001501570"/>
    </source>
</evidence>
<sequence>MPLRRHPFTGTRPRPPGDPPSRRAPPPRCPGAAERRPSAAADPKAAPPAGPEADPATVPYPEEAVLFVGGTGPINIDDSL</sequence>
<dbReference type="EMBL" id="BAABJQ010000037">
    <property type="protein sequence ID" value="GAA5199441.1"/>
    <property type="molecule type" value="Genomic_DNA"/>
</dbReference>
<accession>A0ABP9SN21</accession>
<protein>
    <submittedName>
        <fullName evidence="2">Uncharacterized protein</fullName>
    </submittedName>
</protein>
<organism evidence="2 3">
    <name type="scientific">Rugosimonospora acidiphila</name>
    <dbReference type="NCBI Taxonomy" id="556531"/>
    <lineage>
        <taxon>Bacteria</taxon>
        <taxon>Bacillati</taxon>
        <taxon>Actinomycetota</taxon>
        <taxon>Actinomycetes</taxon>
        <taxon>Micromonosporales</taxon>
        <taxon>Micromonosporaceae</taxon>
        <taxon>Rugosimonospora</taxon>
    </lineage>
</organism>
<evidence type="ECO:0000256" key="1">
    <source>
        <dbReference type="SAM" id="MobiDB-lite"/>
    </source>
</evidence>
<reference evidence="3" key="1">
    <citation type="journal article" date="2019" name="Int. J. Syst. Evol. Microbiol.">
        <title>The Global Catalogue of Microorganisms (GCM) 10K type strain sequencing project: providing services to taxonomists for standard genome sequencing and annotation.</title>
        <authorList>
            <consortium name="The Broad Institute Genomics Platform"/>
            <consortium name="The Broad Institute Genome Sequencing Center for Infectious Disease"/>
            <person name="Wu L."/>
            <person name="Ma J."/>
        </authorList>
    </citation>
    <scope>NUCLEOTIDE SEQUENCE [LARGE SCALE GENOMIC DNA]</scope>
    <source>
        <strain evidence="3">JCM 18304</strain>
    </source>
</reference>
<proteinExistence type="predicted"/>
<name>A0ABP9SN21_9ACTN</name>
<feature type="region of interest" description="Disordered" evidence="1">
    <location>
        <begin position="1"/>
        <end position="62"/>
    </location>
</feature>